<evidence type="ECO:0000256" key="1">
    <source>
        <dbReference type="ARBA" id="ARBA00004985"/>
    </source>
</evidence>
<dbReference type="EC" id="1.2.1.41" evidence="7"/>
<evidence type="ECO:0000313" key="9">
    <source>
        <dbReference type="EMBL" id="SBS31499.1"/>
    </source>
</evidence>
<dbReference type="InterPro" id="IPR015590">
    <property type="entry name" value="Aldehyde_DH_dom"/>
</dbReference>
<evidence type="ECO:0000256" key="2">
    <source>
        <dbReference type="ARBA" id="ARBA00022605"/>
    </source>
</evidence>
<organism evidence="9 10">
    <name type="scientific">Marinomonas spartinae</name>
    <dbReference type="NCBI Taxonomy" id="1792290"/>
    <lineage>
        <taxon>Bacteria</taxon>
        <taxon>Pseudomonadati</taxon>
        <taxon>Pseudomonadota</taxon>
        <taxon>Gammaproteobacteria</taxon>
        <taxon>Oceanospirillales</taxon>
        <taxon>Oceanospirillaceae</taxon>
        <taxon>Marinomonas</taxon>
    </lineage>
</organism>
<dbReference type="InterPro" id="IPR016161">
    <property type="entry name" value="Ald_DH/histidinol_DH"/>
</dbReference>
<dbReference type="Proteomes" id="UP000092544">
    <property type="component" value="Unassembled WGS sequence"/>
</dbReference>
<dbReference type="PIRSF" id="PIRSF000151">
    <property type="entry name" value="GPR"/>
    <property type="match status" value="1"/>
</dbReference>
<comment type="similarity">
    <text evidence="7">Belongs to the gamma-glutamyl phosphate reductase family.</text>
</comment>
<dbReference type="InterPro" id="IPR012134">
    <property type="entry name" value="Glu-5-SA_DH"/>
</dbReference>
<name>A0A1A8TG12_9GAMM</name>
<dbReference type="PANTHER" id="PTHR11063:SF8">
    <property type="entry name" value="DELTA-1-PYRROLINE-5-CARBOXYLATE SYNTHASE"/>
    <property type="match status" value="1"/>
</dbReference>
<dbReference type="FunFam" id="3.40.309.10:FF:000006">
    <property type="entry name" value="Gamma-glutamyl phosphate reductase"/>
    <property type="match status" value="1"/>
</dbReference>
<evidence type="ECO:0000259" key="8">
    <source>
        <dbReference type="Pfam" id="PF00171"/>
    </source>
</evidence>
<evidence type="ECO:0000256" key="3">
    <source>
        <dbReference type="ARBA" id="ARBA00022650"/>
    </source>
</evidence>
<gene>
    <name evidence="9" type="primary">proA_1</name>
    <name evidence="7" type="synonym">proA</name>
    <name evidence="9" type="ORF">MSP8886_02140</name>
</gene>
<keyword evidence="2 7" id="KW-0028">Amino-acid biosynthesis</keyword>
<dbReference type="Gene3D" id="3.40.605.10">
    <property type="entry name" value="Aldehyde Dehydrogenase, Chain A, domain 1"/>
    <property type="match status" value="1"/>
</dbReference>
<dbReference type="SUPFAM" id="SSF53720">
    <property type="entry name" value="ALDH-like"/>
    <property type="match status" value="1"/>
</dbReference>
<dbReference type="AlphaFoldDB" id="A0A1A8TG12"/>
<accession>A0A1A8TG12</accession>
<comment type="function">
    <text evidence="7">Catalyzes the NADPH-dependent reduction of L-glutamate 5-phosphate into L-glutamate 5-semialdehyde and phosphate. The product spontaneously undergoes cyclization to form 1-pyrroline-5-carboxylate.</text>
</comment>
<proteinExistence type="inferred from homology"/>
<dbReference type="InterPro" id="IPR016163">
    <property type="entry name" value="Ald_DH_C"/>
</dbReference>
<evidence type="ECO:0000256" key="6">
    <source>
        <dbReference type="ARBA" id="ARBA00049024"/>
    </source>
</evidence>
<dbReference type="STRING" id="1792290.MSP8886_02140"/>
<feature type="domain" description="Aldehyde dehydrogenase" evidence="8">
    <location>
        <begin position="8"/>
        <end position="284"/>
    </location>
</feature>
<keyword evidence="10" id="KW-1185">Reference proteome</keyword>
<keyword evidence="3 7" id="KW-0641">Proline biosynthesis</keyword>
<comment type="pathway">
    <text evidence="1 7">Amino-acid biosynthesis; L-proline biosynthesis; L-glutamate 5-semialdehyde from L-glutamate: step 2/2.</text>
</comment>
<dbReference type="GO" id="GO:0004350">
    <property type="term" value="F:glutamate-5-semialdehyde dehydrogenase activity"/>
    <property type="evidence" value="ECO:0007669"/>
    <property type="project" value="UniProtKB-UniRule"/>
</dbReference>
<dbReference type="InterPro" id="IPR016162">
    <property type="entry name" value="Ald_DH_N"/>
</dbReference>
<protein>
    <recommendedName>
        <fullName evidence="7">Gamma-glutamyl phosphate reductase</fullName>
        <shortName evidence="7">GPR</shortName>
        <ecNumber evidence="7">1.2.1.41</ecNumber>
    </recommendedName>
    <alternativeName>
        <fullName evidence="7">Glutamate-5-semialdehyde dehydrogenase</fullName>
    </alternativeName>
    <alternativeName>
        <fullName evidence="7">Glutamyl-gamma-semialdehyde dehydrogenase</fullName>
        <shortName evidence="7">GSA dehydrogenase</shortName>
    </alternativeName>
</protein>
<keyword evidence="5 7" id="KW-0560">Oxidoreductase</keyword>
<evidence type="ECO:0000256" key="4">
    <source>
        <dbReference type="ARBA" id="ARBA00022857"/>
    </source>
</evidence>
<evidence type="ECO:0000256" key="5">
    <source>
        <dbReference type="ARBA" id="ARBA00023002"/>
    </source>
</evidence>
<reference evidence="9 10" key="1">
    <citation type="submission" date="2016-06" db="EMBL/GenBank/DDBJ databases">
        <authorList>
            <person name="Kjaerup R.B."/>
            <person name="Dalgaard T.S."/>
            <person name="Juul-Madsen H.R."/>
        </authorList>
    </citation>
    <scope>NUCLEOTIDE SEQUENCE [LARGE SCALE GENOMIC DNA]</scope>
    <source>
        <strain evidence="9 10">CECT 8886</strain>
    </source>
</reference>
<dbReference type="PROSITE" id="PS01223">
    <property type="entry name" value="PROA"/>
    <property type="match status" value="1"/>
</dbReference>
<keyword evidence="4 7" id="KW-0521">NADP</keyword>
<dbReference type="HAMAP" id="MF_00412">
    <property type="entry name" value="ProA"/>
    <property type="match status" value="1"/>
</dbReference>
<dbReference type="CDD" id="cd07079">
    <property type="entry name" value="ALDH_F18-19_ProA-GPR"/>
    <property type="match status" value="1"/>
</dbReference>
<keyword evidence="7" id="KW-0963">Cytoplasm</keyword>
<sequence length="419" mass="45118">MSLESYMNQIGQQARAASRLLAKASTAQKNDALLAMAKALEEARPRLIEENAKDMANGQEKGIDAALLDRLLLNDARIDGMIEGLKQVATLPDPVGEITDMVYRPSGIQVGKMRVPLGVIGIIYESRPNVTIDAASLCLKSGNATILRGGSEAFHSNQAIAQAVSMGLKKSGLPEEAVQVLNTVDRDAVGKLITMAEYVDVIVPRGGKNLIKRISQDARVPVIKHLDGNCHVYIDDEADLDKAFTICMNAKTRRYGVCGAMESLLIHKQVAKEILPRLVSAYQEKGVELVGCDASQAISSSVASATEEDWYTEYLAPKLSVKLVDDIDEAILHINKYGSHHTDAIVSGSYTKTRAFMAGVDSSSVMVNASTQFADGFEYGLGAEIGISTDKIHVRGPVGLMGLTSQKYIVLGDGHTRDN</sequence>
<evidence type="ECO:0000256" key="7">
    <source>
        <dbReference type="HAMAP-Rule" id="MF_00412"/>
    </source>
</evidence>
<dbReference type="GO" id="GO:0050661">
    <property type="term" value="F:NADP binding"/>
    <property type="evidence" value="ECO:0007669"/>
    <property type="project" value="InterPro"/>
</dbReference>
<dbReference type="NCBIfam" id="TIGR00407">
    <property type="entry name" value="proA"/>
    <property type="match status" value="1"/>
</dbReference>
<dbReference type="InterPro" id="IPR000965">
    <property type="entry name" value="GPR_dom"/>
</dbReference>
<dbReference type="OrthoDB" id="9809970at2"/>
<dbReference type="GO" id="GO:0005737">
    <property type="term" value="C:cytoplasm"/>
    <property type="evidence" value="ECO:0007669"/>
    <property type="project" value="UniProtKB-SubCell"/>
</dbReference>
<comment type="subcellular location">
    <subcellularLocation>
        <location evidence="7">Cytoplasm</location>
    </subcellularLocation>
</comment>
<evidence type="ECO:0000313" key="10">
    <source>
        <dbReference type="Proteomes" id="UP000092544"/>
    </source>
</evidence>
<dbReference type="GO" id="GO:0055129">
    <property type="term" value="P:L-proline biosynthetic process"/>
    <property type="evidence" value="ECO:0007669"/>
    <property type="project" value="UniProtKB-UniRule"/>
</dbReference>
<dbReference type="PANTHER" id="PTHR11063">
    <property type="entry name" value="GLUTAMATE SEMIALDEHYDE DEHYDROGENASE"/>
    <property type="match status" value="1"/>
</dbReference>
<dbReference type="UniPathway" id="UPA00098">
    <property type="reaction ID" value="UER00360"/>
</dbReference>
<dbReference type="NCBIfam" id="NF001221">
    <property type="entry name" value="PRK00197.1"/>
    <property type="match status" value="1"/>
</dbReference>
<dbReference type="Gene3D" id="3.40.309.10">
    <property type="entry name" value="Aldehyde Dehydrogenase, Chain A, domain 2"/>
    <property type="match status" value="1"/>
</dbReference>
<comment type="catalytic activity">
    <reaction evidence="6 7">
        <text>L-glutamate 5-semialdehyde + phosphate + NADP(+) = L-glutamyl 5-phosphate + NADPH + H(+)</text>
        <dbReference type="Rhea" id="RHEA:19541"/>
        <dbReference type="ChEBI" id="CHEBI:15378"/>
        <dbReference type="ChEBI" id="CHEBI:43474"/>
        <dbReference type="ChEBI" id="CHEBI:57783"/>
        <dbReference type="ChEBI" id="CHEBI:58066"/>
        <dbReference type="ChEBI" id="CHEBI:58274"/>
        <dbReference type="ChEBI" id="CHEBI:58349"/>
        <dbReference type="EC" id="1.2.1.41"/>
    </reaction>
</comment>
<dbReference type="InterPro" id="IPR020593">
    <property type="entry name" value="G-glutamylP_reductase_CS"/>
</dbReference>
<dbReference type="Pfam" id="PF00171">
    <property type="entry name" value="Aldedh"/>
    <property type="match status" value="1"/>
</dbReference>
<dbReference type="EMBL" id="FLOB01000004">
    <property type="protein sequence ID" value="SBS31499.1"/>
    <property type="molecule type" value="Genomic_DNA"/>
</dbReference>
<dbReference type="RefSeq" id="WP_067016212.1">
    <property type="nucleotide sequence ID" value="NZ_FLOB01000004.1"/>
</dbReference>